<reference evidence="4 5" key="1">
    <citation type="submission" date="2022-05" db="EMBL/GenBank/DDBJ databases">
        <authorList>
            <consortium name="Genoscope - CEA"/>
            <person name="William W."/>
        </authorList>
    </citation>
    <scope>NUCLEOTIDE SEQUENCE [LARGE SCALE GENOMIC DNA]</scope>
</reference>
<dbReference type="Gene3D" id="2.60.40.10">
    <property type="entry name" value="Immunoglobulins"/>
    <property type="match status" value="1"/>
</dbReference>
<dbReference type="Pfam" id="PF07679">
    <property type="entry name" value="I-set"/>
    <property type="match status" value="1"/>
</dbReference>
<accession>A0ABN8Q939</accession>
<dbReference type="SMART" id="SM00409">
    <property type="entry name" value="IG"/>
    <property type="match status" value="1"/>
</dbReference>
<dbReference type="PROSITE" id="PS50835">
    <property type="entry name" value="IG_LIKE"/>
    <property type="match status" value="1"/>
</dbReference>
<keyword evidence="5" id="KW-1185">Reference proteome</keyword>
<keyword evidence="1" id="KW-0732">Signal</keyword>
<dbReference type="SUPFAM" id="SSF48726">
    <property type="entry name" value="Immunoglobulin"/>
    <property type="match status" value="1"/>
</dbReference>
<evidence type="ECO:0000313" key="4">
    <source>
        <dbReference type="EMBL" id="CAH3157574.1"/>
    </source>
</evidence>
<dbReference type="PANTHER" id="PTHR45080:SF8">
    <property type="entry name" value="IG-LIKE DOMAIN-CONTAINING PROTEIN"/>
    <property type="match status" value="1"/>
</dbReference>
<evidence type="ECO:0000259" key="3">
    <source>
        <dbReference type="PROSITE" id="PS50835"/>
    </source>
</evidence>
<dbReference type="InterPro" id="IPR050958">
    <property type="entry name" value="Cell_Adh-Cytoskel_Orgn"/>
</dbReference>
<feature type="domain" description="Ig-like" evidence="3">
    <location>
        <begin position="4"/>
        <end position="78"/>
    </location>
</feature>
<proteinExistence type="predicted"/>
<gene>
    <name evidence="4" type="ORF">PLOB_00002271</name>
</gene>
<protein>
    <recommendedName>
        <fullName evidence="3">Ig-like domain-containing protein</fullName>
    </recommendedName>
</protein>
<name>A0ABN8Q939_9CNID</name>
<dbReference type="InterPro" id="IPR013783">
    <property type="entry name" value="Ig-like_fold"/>
</dbReference>
<dbReference type="Proteomes" id="UP001159405">
    <property type="component" value="Unassembled WGS sequence"/>
</dbReference>
<evidence type="ECO:0000256" key="1">
    <source>
        <dbReference type="ARBA" id="ARBA00022729"/>
    </source>
</evidence>
<dbReference type="SMART" id="SM00408">
    <property type="entry name" value="IGc2"/>
    <property type="match status" value="1"/>
</dbReference>
<dbReference type="InterPro" id="IPR007110">
    <property type="entry name" value="Ig-like_dom"/>
</dbReference>
<evidence type="ECO:0000313" key="5">
    <source>
        <dbReference type="Proteomes" id="UP001159405"/>
    </source>
</evidence>
<comment type="caution">
    <text evidence="4">The sequence shown here is derived from an EMBL/GenBank/DDBJ whole genome shotgun (WGS) entry which is preliminary data.</text>
</comment>
<evidence type="ECO:0000256" key="2">
    <source>
        <dbReference type="ARBA" id="ARBA00023157"/>
    </source>
</evidence>
<dbReference type="EMBL" id="CALNXK010000108">
    <property type="protein sequence ID" value="CAH3157574.1"/>
    <property type="molecule type" value="Genomic_DNA"/>
</dbReference>
<dbReference type="InterPro" id="IPR003598">
    <property type="entry name" value="Ig_sub2"/>
</dbReference>
<keyword evidence="2" id="KW-1015">Disulfide bond</keyword>
<dbReference type="InterPro" id="IPR003599">
    <property type="entry name" value="Ig_sub"/>
</dbReference>
<dbReference type="PANTHER" id="PTHR45080">
    <property type="entry name" value="CONTACTIN 5"/>
    <property type="match status" value="1"/>
</dbReference>
<organism evidence="4 5">
    <name type="scientific">Porites lobata</name>
    <dbReference type="NCBI Taxonomy" id="104759"/>
    <lineage>
        <taxon>Eukaryota</taxon>
        <taxon>Metazoa</taxon>
        <taxon>Cnidaria</taxon>
        <taxon>Anthozoa</taxon>
        <taxon>Hexacorallia</taxon>
        <taxon>Scleractinia</taxon>
        <taxon>Fungiina</taxon>
        <taxon>Poritidae</taxon>
        <taxon>Porites</taxon>
    </lineage>
</organism>
<dbReference type="InterPro" id="IPR036179">
    <property type="entry name" value="Ig-like_dom_sf"/>
</dbReference>
<sequence length="82" mass="8779">MTHPESGKATYRESEAVSISCKTCGKPVLYVSWIHNGRVKNSGSKTATLNFSSINKADAGSYTCKANNSAGITEKQLILLVN</sequence>
<dbReference type="InterPro" id="IPR013098">
    <property type="entry name" value="Ig_I-set"/>
</dbReference>